<evidence type="ECO:0000313" key="4">
    <source>
        <dbReference type="Proteomes" id="UP000028713"/>
    </source>
</evidence>
<name>A0A085Z7C9_9FLAO</name>
<dbReference type="Proteomes" id="UP000028713">
    <property type="component" value="Unassembled WGS sequence"/>
</dbReference>
<evidence type="ECO:0000313" key="3">
    <source>
        <dbReference type="EMBL" id="KFF00343.1"/>
    </source>
</evidence>
<feature type="chain" id="PRO_5001800594" evidence="2">
    <location>
        <begin position="20"/>
        <end position="79"/>
    </location>
</feature>
<dbReference type="EMBL" id="JPRP01000001">
    <property type="protein sequence ID" value="KFF00343.1"/>
    <property type="molecule type" value="Genomic_DNA"/>
</dbReference>
<feature type="transmembrane region" description="Helical" evidence="1">
    <location>
        <begin position="55"/>
        <end position="71"/>
    </location>
</feature>
<evidence type="ECO:0000256" key="1">
    <source>
        <dbReference type="SAM" id="Phobius"/>
    </source>
</evidence>
<evidence type="ECO:0000256" key="2">
    <source>
        <dbReference type="SAM" id="SignalP"/>
    </source>
</evidence>
<keyword evidence="1" id="KW-0472">Membrane</keyword>
<accession>A0A085Z7C9</accession>
<dbReference type="AlphaFoldDB" id="A0A085Z7C9"/>
<keyword evidence="1" id="KW-0812">Transmembrane</keyword>
<dbReference type="STRING" id="236814.IX39_06705"/>
<organism evidence="3 4">
    <name type="scientific">Chryseobacterium formosense</name>
    <dbReference type="NCBI Taxonomy" id="236814"/>
    <lineage>
        <taxon>Bacteria</taxon>
        <taxon>Pseudomonadati</taxon>
        <taxon>Bacteroidota</taxon>
        <taxon>Flavobacteriia</taxon>
        <taxon>Flavobacteriales</taxon>
        <taxon>Weeksellaceae</taxon>
        <taxon>Chryseobacterium group</taxon>
        <taxon>Chryseobacterium</taxon>
    </lineage>
</organism>
<proteinExistence type="predicted"/>
<keyword evidence="4" id="KW-1185">Reference proteome</keyword>
<protein>
    <submittedName>
        <fullName evidence="3">Uncharacterized protein</fullName>
    </submittedName>
</protein>
<reference evidence="3 4" key="1">
    <citation type="submission" date="2014-07" db="EMBL/GenBank/DDBJ databases">
        <title>Genome of Chryseobacterium formosense LMG 24722.</title>
        <authorList>
            <person name="Pipes S.E."/>
            <person name="Stropko S.J."/>
            <person name="Newman J.D."/>
        </authorList>
    </citation>
    <scope>NUCLEOTIDE SEQUENCE [LARGE SCALE GENOMIC DNA]</scope>
    <source>
        <strain evidence="3 4">LMG 24722</strain>
    </source>
</reference>
<feature type="signal peptide" evidence="2">
    <location>
        <begin position="1"/>
        <end position="19"/>
    </location>
</feature>
<keyword evidence="2" id="KW-0732">Signal</keyword>
<comment type="caution">
    <text evidence="3">The sequence shown here is derived from an EMBL/GenBank/DDBJ whole genome shotgun (WGS) entry which is preliminary data.</text>
</comment>
<gene>
    <name evidence="3" type="ORF">IX39_06705</name>
</gene>
<keyword evidence="1" id="KW-1133">Transmembrane helix</keyword>
<sequence length="79" mass="8587">MMKNIVTGFLLVISSVAFGQSDNPYVYDEPEMSTMADGENPAGPGDPKLVPIDDYIPALMVVAVIFTFAYAKRKKLSAE</sequence>